<evidence type="ECO:0000313" key="1">
    <source>
        <dbReference type="EMBL" id="MBE9639161.1"/>
    </source>
</evidence>
<dbReference type="Proteomes" id="UP000607796">
    <property type="component" value="Unassembled WGS sequence"/>
</dbReference>
<dbReference type="RefSeq" id="WP_194136463.1">
    <property type="nucleotide sequence ID" value="NZ_JADFFK010000017.1"/>
</dbReference>
<gene>
    <name evidence="1" type="ORF">IQ782_20100</name>
</gene>
<keyword evidence="2" id="KW-1185">Reference proteome</keyword>
<reference evidence="1 2" key="1">
    <citation type="journal article" date="2021" name="Int. J. Syst. Evol. Microbiol.">
        <title>Salipiger mangrovisoli sp. nov., isolated from mangrove soil and the proposal for the reclassification of Paraphaeobacter pallidus as Salipiger pallidus comb. nov.</title>
        <authorList>
            <person name="Du J."/>
            <person name="Liu Y."/>
            <person name="Pei T."/>
            <person name="Deng M.R."/>
            <person name="Zhu H."/>
        </authorList>
    </citation>
    <scope>NUCLEOTIDE SEQUENCE [LARGE SCALE GENOMIC DNA]</scope>
    <source>
        <strain evidence="1 2">6D45A</strain>
    </source>
</reference>
<evidence type="ECO:0008006" key="3">
    <source>
        <dbReference type="Google" id="ProtNLM"/>
    </source>
</evidence>
<protein>
    <recommendedName>
        <fullName evidence="3">Glyoxylase, beta-lactamase superfamily II</fullName>
    </recommendedName>
</protein>
<sequence>MARRLVNLGNGFWNIRCTMKFAGLINLGTQVSIVRLNSGRFVFLDSYALHGEIRDLVMALTKDGSLVEAVLNLHPFHTLHCEAMARDFPKARFYGSERHHRQCPAVFWQTETVESDTVAEIFGDDLQFSLPAGIDYISEDEKVHAGSLLAFHPASGSIHVDDTLNILPVPHFMRGRIQRLTLHPSLQKALTSDDGAAEDFCAWLEVLGRRWSNARTLCAAHNGVLRFGEGEFEQLARTIAARARAKLIE</sequence>
<evidence type="ECO:0000313" key="2">
    <source>
        <dbReference type="Proteomes" id="UP000607796"/>
    </source>
</evidence>
<accession>A0ABR9X6U8</accession>
<organism evidence="1 2">
    <name type="scientific">Salipiger mangrovisoli</name>
    <dbReference type="NCBI Taxonomy" id="2865933"/>
    <lineage>
        <taxon>Bacteria</taxon>
        <taxon>Pseudomonadati</taxon>
        <taxon>Pseudomonadota</taxon>
        <taxon>Alphaproteobacteria</taxon>
        <taxon>Rhodobacterales</taxon>
        <taxon>Roseobacteraceae</taxon>
        <taxon>Salipiger</taxon>
    </lineage>
</organism>
<proteinExistence type="predicted"/>
<comment type="caution">
    <text evidence="1">The sequence shown here is derived from an EMBL/GenBank/DDBJ whole genome shotgun (WGS) entry which is preliminary data.</text>
</comment>
<dbReference type="EMBL" id="JADFFK010000017">
    <property type="protein sequence ID" value="MBE9639161.1"/>
    <property type="molecule type" value="Genomic_DNA"/>
</dbReference>
<name>A0ABR9X6U8_9RHOB</name>